<accession>A0ABV6TEA7</accession>
<organism evidence="1 2">
    <name type="scientific">Streptomyces noboritoensis</name>
    <dbReference type="NCBI Taxonomy" id="67337"/>
    <lineage>
        <taxon>Bacteria</taxon>
        <taxon>Bacillati</taxon>
        <taxon>Actinomycetota</taxon>
        <taxon>Actinomycetes</taxon>
        <taxon>Kitasatosporales</taxon>
        <taxon>Streptomycetaceae</taxon>
        <taxon>Streptomyces</taxon>
    </lineage>
</organism>
<comment type="caution">
    <text evidence="1">The sequence shown here is derived from an EMBL/GenBank/DDBJ whole genome shotgun (WGS) entry which is preliminary data.</text>
</comment>
<gene>
    <name evidence="1" type="ORF">ACFH04_07305</name>
</gene>
<keyword evidence="2" id="KW-1185">Reference proteome</keyword>
<name>A0ABV6TEA7_9ACTN</name>
<dbReference type="Proteomes" id="UP001589887">
    <property type="component" value="Unassembled WGS sequence"/>
</dbReference>
<protein>
    <submittedName>
        <fullName evidence="1">Uncharacterized protein</fullName>
    </submittedName>
</protein>
<sequence length="44" mass="5290">MAHYDTADARRAYQLCLWPALPGGARTDWYWWNPATMTRRDFTR</sequence>
<dbReference type="EMBL" id="JBHMQV010000007">
    <property type="protein sequence ID" value="MFC0843541.1"/>
    <property type="molecule type" value="Genomic_DNA"/>
</dbReference>
<evidence type="ECO:0000313" key="2">
    <source>
        <dbReference type="Proteomes" id="UP001589887"/>
    </source>
</evidence>
<proteinExistence type="predicted"/>
<reference evidence="1 2" key="1">
    <citation type="submission" date="2024-09" db="EMBL/GenBank/DDBJ databases">
        <authorList>
            <person name="Sun Q."/>
            <person name="Mori K."/>
        </authorList>
    </citation>
    <scope>NUCLEOTIDE SEQUENCE [LARGE SCALE GENOMIC DNA]</scope>
    <source>
        <strain evidence="1 2">JCM 4557</strain>
    </source>
</reference>
<dbReference type="RefSeq" id="WP_394317295.1">
    <property type="nucleotide sequence ID" value="NZ_JBHMQV010000007.1"/>
</dbReference>
<evidence type="ECO:0000313" key="1">
    <source>
        <dbReference type="EMBL" id="MFC0843541.1"/>
    </source>
</evidence>